<dbReference type="InterPro" id="IPR036165">
    <property type="entry name" value="YefM-like_sf"/>
</dbReference>
<protein>
    <recommendedName>
        <fullName evidence="2">Antitoxin</fullName>
    </recommendedName>
</protein>
<gene>
    <name evidence="3" type="ORF">FYJ84_06675</name>
</gene>
<keyword evidence="4" id="KW-1185">Reference proteome</keyword>
<dbReference type="SUPFAM" id="SSF143120">
    <property type="entry name" value="YefM-like"/>
    <property type="match status" value="1"/>
</dbReference>
<evidence type="ECO:0000256" key="1">
    <source>
        <dbReference type="ARBA" id="ARBA00009981"/>
    </source>
</evidence>
<comment type="caution">
    <text evidence="3">The sequence shown here is derived from an EMBL/GenBank/DDBJ whole genome shotgun (WGS) entry which is preliminary data.</text>
</comment>
<proteinExistence type="inferred from homology"/>
<organism evidence="3 4">
    <name type="scientific">Anaerovibrio slackiae</name>
    <dbReference type="NCBI Taxonomy" id="2652309"/>
    <lineage>
        <taxon>Bacteria</taxon>
        <taxon>Bacillati</taxon>
        <taxon>Bacillota</taxon>
        <taxon>Negativicutes</taxon>
        <taxon>Selenomonadales</taxon>
        <taxon>Selenomonadaceae</taxon>
        <taxon>Anaerovibrio</taxon>
    </lineage>
</organism>
<dbReference type="RefSeq" id="WP_154406824.1">
    <property type="nucleotide sequence ID" value="NZ_JAQXJM010000061.1"/>
</dbReference>
<accession>A0A6I2UFU4</accession>
<comment type="function">
    <text evidence="2">Antitoxin component of a type II toxin-antitoxin (TA) system.</text>
</comment>
<dbReference type="GeneID" id="96778598"/>
<comment type="similarity">
    <text evidence="1 2">Belongs to the phD/YefM antitoxin family.</text>
</comment>
<dbReference type="EMBL" id="VUNR01000010">
    <property type="protein sequence ID" value="MSU08665.1"/>
    <property type="molecule type" value="Genomic_DNA"/>
</dbReference>
<dbReference type="Pfam" id="PF02604">
    <property type="entry name" value="PhdYeFM_antitox"/>
    <property type="match status" value="1"/>
</dbReference>
<evidence type="ECO:0000313" key="4">
    <source>
        <dbReference type="Proteomes" id="UP000433181"/>
    </source>
</evidence>
<dbReference type="InterPro" id="IPR006442">
    <property type="entry name" value="Antitoxin_Phd/YefM"/>
</dbReference>
<sequence length="81" mass="8844">MPNIKPVSELQDYSSIIEDISVNSPVFLTQNGQGRFVLMDIDEYEHTKATISLLAALAEGEQSASAQGCMSLEEVERNLGL</sequence>
<dbReference type="AlphaFoldDB" id="A0A6I2UFU4"/>
<evidence type="ECO:0000313" key="3">
    <source>
        <dbReference type="EMBL" id="MSU08665.1"/>
    </source>
</evidence>
<dbReference type="Proteomes" id="UP000433181">
    <property type="component" value="Unassembled WGS sequence"/>
</dbReference>
<evidence type="ECO:0000256" key="2">
    <source>
        <dbReference type="RuleBase" id="RU362080"/>
    </source>
</evidence>
<reference evidence="3 4" key="1">
    <citation type="submission" date="2019-08" db="EMBL/GenBank/DDBJ databases">
        <title>In-depth cultivation of the pig gut microbiome towards novel bacterial diversity and tailored functional studies.</title>
        <authorList>
            <person name="Wylensek D."/>
            <person name="Hitch T.C.A."/>
            <person name="Clavel T."/>
        </authorList>
    </citation>
    <scope>NUCLEOTIDE SEQUENCE [LARGE SCALE GENOMIC DNA]</scope>
    <source>
        <strain evidence="3 4">WCA-693-APC-5D-A</strain>
    </source>
</reference>
<name>A0A6I2UFU4_9FIRM</name>